<dbReference type="AlphaFoldDB" id="A0A396I565"/>
<feature type="transmembrane region" description="Helical" evidence="1">
    <location>
        <begin position="57"/>
        <end position="78"/>
    </location>
</feature>
<accession>A0A396I565</accession>
<evidence type="ECO:0000313" key="2">
    <source>
        <dbReference type="EMBL" id="RHN60760.1"/>
    </source>
</evidence>
<dbReference type="Gramene" id="rna23118">
    <property type="protein sequence ID" value="RHN60760.1"/>
    <property type="gene ID" value="gene23118"/>
</dbReference>
<evidence type="ECO:0008006" key="4">
    <source>
        <dbReference type="Google" id="ProtNLM"/>
    </source>
</evidence>
<feature type="transmembrane region" description="Helical" evidence="1">
    <location>
        <begin position="7"/>
        <end position="37"/>
    </location>
</feature>
<dbReference type="Proteomes" id="UP000265566">
    <property type="component" value="Chromosome 4"/>
</dbReference>
<name>A0A396I565_MEDTR</name>
<gene>
    <name evidence="2" type="ORF">MtrunA17_Chr4g0029321</name>
</gene>
<dbReference type="EMBL" id="PSQE01000004">
    <property type="protein sequence ID" value="RHN60760.1"/>
    <property type="molecule type" value="Genomic_DNA"/>
</dbReference>
<evidence type="ECO:0000256" key="1">
    <source>
        <dbReference type="SAM" id="Phobius"/>
    </source>
</evidence>
<reference evidence="3" key="1">
    <citation type="journal article" date="2018" name="Nat. Plants">
        <title>Whole-genome landscape of Medicago truncatula symbiotic genes.</title>
        <authorList>
            <person name="Pecrix Y."/>
            <person name="Staton S.E."/>
            <person name="Sallet E."/>
            <person name="Lelandais-Briere C."/>
            <person name="Moreau S."/>
            <person name="Carrere S."/>
            <person name="Blein T."/>
            <person name="Jardinaud M.F."/>
            <person name="Latrasse D."/>
            <person name="Zouine M."/>
            <person name="Zahm M."/>
            <person name="Kreplak J."/>
            <person name="Mayjonade B."/>
            <person name="Satge C."/>
            <person name="Perez M."/>
            <person name="Cauet S."/>
            <person name="Marande W."/>
            <person name="Chantry-Darmon C."/>
            <person name="Lopez-Roques C."/>
            <person name="Bouchez O."/>
            <person name="Berard A."/>
            <person name="Debelle F."/>
            <person name="Munos S."/>
            <person name="Bendahmane A."/>
            <person name="Berges H."/>
            <person name="Niebel A."/>
            <person name="Buitink J."/>
            <person name="Frugier F."/>
            <person name="Benhamed M."/>
            <person name="Crespi M."/>
            <person name="Gouzy J."/>
            <person name="Gamas P."/>
        </authorList>
    </citation>
    <scope>NUCLEOTIDE SEQUENCE [LARGE SCALE GENOMIC DNA]</scope>
    <source>
        <strain evidence="3">cv. Jemalong A17</strain>
    </source>
</reference>
<proteinExistence type="predicted"/>
<keyword evidence="1" id="KW-1133">Transmembrane helix</keyword>
<evidence type="ECO:0000313" key="3">
    <source>
        <dbReference type="Proteomes" id="UP000265566"/>
    </source>
</evidence>
<keyword evidence="1" id="KW-0472">Membrane</keyword>
<protein>
    <recommendedName>
        <fullName evidence="4">Transmembrane protein</fullName>
    </recommendedName>
</protein>
<sequence length="92" mass="10793">MRFRIFFFVIILCMFLFSSTFFLFFGISICEIELLLILVELSHCDFTLISDYSVQALFLSAYTEFTFTVFLTQGFTFCTNRVLKMKRTGNSV</sequence>
<organism evidence="2 3">
    <name type="scientific">Medicago truncatula</name>
    <name type="common">Barrel medic</name>
    <name type="synonym">Medicago tribuloides</name>
    <dbReference type="NCBI Taxonomy" id="3880"/>
    <lineage>
        <taxon>Eukaryota</taxon>
        <taxon>Viridiplantae</taxon>
        <taxon>Streptophyta</taxon>
        <taxon>Embryophyta</taxon>
        <taxon>Tracheophyta</taxon>
        <taxon>Spermatophyta</taxon>
        <taxon>Magnoliopsida</taxon>
        <taxon>eudicotyledons</taxon>
        <taxon>Gunneridae</taxon>
        <taxon>Pentapetalae</taxon>
        <taxon>rosids</taxon>
        <taxon>fabids</taxon>
        <taxon>Fabales</taxon>
        <taxon>Fabaceae</taxon>
        <taxon>Papilionoideae</taxon>
        <taxon>50 kb inversion clade</taxon>
        <taxon>NPAAA clade</taxon>
        <taxon>Hologalegina</taxon>
        <taxon>IRL clade</taxon>
        <taxon>Trifolieae</taxon>
        <taxon>Medicago</taxon>
    </lineage>
</organism>
<keyword evidence="1" id="KW-0812">Transmembrane</keyword>
<comment type="caution">
    <text evidence="2">The sequence shown here is derived from an EMBL/GenBank/DDBJ whole genome shotgun (WGS) entry which is preliminary data.</text>
</comment>